<accession>A0A9Q1C667</accession>
<evidence type="ECO:0000313" key="5">
    <source>
        <dbReference type="Proteomes" id="UP001152320"/>
    </source>
</evidence>
<feature type="chain" id="PRO_5040439695" description="BRICHOS domain-containing protein" evidence="2">
    <location>
        <begin position="18"/>
        <end position="184"/>
    </location>
</feature>
<organism evidence="4 5">
    <name type="scientific">Holothuria leucospilota</name>
    <name type="common">Black long sea cucumber</name>
    <name type="synonym">Mertensiothuria leucospilota</name>
    <dbReference type="NCBI Taxonomy" id="206669"/>
    <lineage>
        <taxon>Eukaryota</taxon>
        <taxon>Metazoa</taxon>
        <taxon>Echinodermata</taxon>
        <taxon>Eleutherozoa</taxon>
        <taxon>Echinozoa</taxon>
        <taxon>Holothuroidea</taxon>
        <taxon>Aspidochirotacea</taxon>
        <taxon>Aspidochirotida</taxon>
        <taxon>Holothuriidae</taxon>
        <taxon>Holothuria</taxon>
    </lineage>
</organism>
<dbReference type="InterPro" id="IPR007084">
    <property type="entry name" value="BRICHOS_dom"/>
</dbReference>
<name>A0A9Q1C667_HOLLE</name>
<evidence type="ECO:0000313" key="4">
    <source>
        <dbReference type="EMBL" id="KAJ8039097.1"/>
    </source>
</evidence>
<protein>
    <recommendedName>
        <fullName evidence="3">BRICHOS domain-containing protein</fullName>
    </recommendedName>
</protein>
<evidence type="ECO:0000256" key="2">
    <source>
        <dbReference type="SAM" id="SignalP"/>
    </source>
</evidence>
<keyword evidence="5" id="KW-1185">Reference proteome</keyword>
<evidence type="ECO:0000259" key="3">
    <source>
        <dbReference type="PROSITE" id="PS50869"/>
    </source>
</evidence>
<dbReference type="Proteomes" id="UP001152320">
    <property type="component" value="Chromosome 7"/>
</dbReference>
<feature type="domain" description="BRICHOS" evidence="3">
    <location>
        <begin position="52"/>
        <end position="151"/>
    </location>
</feature>
<dbReference type="EMBL" id="JAIZAY010000007">
    <property type="protein sequence ID" value="KAJ8039097.1"/>
    <property type="molecule type" value="Genomic_DNA"/>
</dbReference>
<comment type="caution">
    <text evidence="4">The sequence shown here is derived from an EMBL/GenBank/DDBJ whole genome shotgun (WGS) entry which is preliminary data.</text>
</comment>
<keyword evidence="1" id="KW-1015">Disulfide bond</keyword>
<dbReference type="AlphaFoldDB" id="A0A9Q1C667"/>
<sequence>MLKWVSLLALVAFNSSAAVLDKSSQKENLLFDVDGNQHNESRKVEANIVFLTDVMDGFLVILDYDRDILMIKNTTSETCYFSRLDCVPIASNESIPVMVQEVISGIESVNVEQDMDVVMFSVGEKIPSGYIVLTNDVSVATVCSSQPSYWLEKVGATRNRRSCNWICRLRLLYLRIFISIVIPG</sequence>
<reference evidence="4" key="1">
    <citation type="submission" date="2021-10" db="EMBL/GenBank/DDBJ databases">
        <title>Tropical sea cucumber genome reveals ecological adaptation and Cuvierian tubules defense mechanism.</title>
        <authorList>
            <person name="Chen T."/>
        </authorList>
    </citation>
    <scope>NUCLEOTIDE SEQUENCE</scope>
    <source>
        <strain evidence="4">Nanhai2018</strain>
        <tissue evidence="4">Muscle</tissue>
    </source>
</reference>
<proteinExistence type="predicted"/>
<gene>
    <name evidence="4" type="ORF">HOLleu_16715</name>
</gene>
<feature type="signal peptide" evidence="2">
    <location>
        <begin position="1"/>
        <end position="17"/>
    </location>
</feature>
<evidence type="ECO:0000256" key="1">
    <source>
        <dbReference type="ARBA" id="ARBA00023157"/>
    </source>
</evidence>
<keyword evidence="2" id="KW-0732">Signal</keyword>
<dbReference type="PROSITE" id="PS50869">
    <property type="entry name" value="BRICHOS"/>
    <property type="match status" value="1"/>
</dbReference>